<evidence type="ECO:0000313" key="22">
    <source>
        <dbReference type="EMBL" id="MBN3279253.1"/>
    </source>
</evidence>
<feature type="domain" description="LIM zinc-binding" evidence="20">
    <location>
        <begin position="365"/>
        <end position="424"/>
    </location>
</feature>
<dbReference type="Proteomes" id="UP001166093">
    <property type="component" value="Unassembled WGS sequence"/>
</dbReference>
<dbReference type="Gene3D" id="1.10.10.60">
    <property type="entry name" value="Homeodomain-like"/>
    <property type="match status" value="1"/>
</dbReference>
<accession>A0ABS2XZ28</accession>
<evidence type="ECO:0000256" key="3">
    <source>
        <dbReference type="ARBA" id="ARBA00004906"/>
    </source>
</evidence>
<dbReference type="InterPro" id="IPR049618">
    <property type="entry name" value="Lhx1/5_LIM1"/>
</dbReference>
<keyword evidence="23" id="KW-1185">Reference proteome</keyword>
<evidence type="ECO:0000256" key="11">
    <source>
        <dbReference type="ARBA" id="ARBA00023155"/>
    </source>
</evidence>
<feature type="compositionally biased region" description="Basic and acidic residues" evidence="19">
    <location>
        <begin position="509"/>
        <end position="529"/>
    </location>
</feature>
<dbReference type="Pfam" id="PF12937">
    <property type="entry name" value="F-box-like"/>
    <property type="match status" value="1"/>
</dbReference>
<feature type="domain" description="Homeobox" evidence="21">
    <location>
        <begin position="540"/>
        <end position="600"/>
    </location>
</feature>
<evidence type="ECO:0000256" key="13">
    <source>
        <dbReference type="ARBA" id="ARBA00037167"/>
    </source>
</evidence>
<evidence type="ECO:0000259" key="20">
    <source>
        <dbReference type="PROSITE" id="PS50023"/>
    </source>
</evidence>
<protein>
    <recommendedName>
        <fullName evidence="15">F-box only protein 32</fullName>
    </recommendedName>
</protein>
<name>A0ABS2XZ28_POLSP</name>
<dbReference type="PANTHER" id="PTHR13123">
    <property type="entry name" value="LD30288P"/>
    <property type="match status" value="1"/>
</dbReference>
<sequence>MPFLGQDWRSPGQCWVKTNDGWKKYSEEKKNNVADFSFCKAEEYYKENIFLAINYDAAVKKRKKDHLNNNTKIPYFHRDKWIYVHKGSTKERHGYCTLGEAFNRLDFSSAILDSRRFNYVVRLLELIAKSQLTSLSGIAQKNYMNILEKVVLKVLEDQQNIRLIKELLQSLYTSLCVLVQDMGKSVLVGNINMWVHRMENILHWQQQLNNIQISKPSSKGMTLSDLPMSLQLNIMQRLSDGRDIVSLGQASPTLNLLCEDRLLWKNLCQYHFTDRQIRKRLIMSEKGQQDWKKMYFKLLRCYPRKEQYVDTLQFCTHCHILFWKMAEAQISSSVTFTCPSHLWVRSQETDRKPRRFLGLDPKTMVHCAGCERPILDRFLLNVLDRAWHVKCVQCCECKGNLTEKCFSREGKLYCKNDFFRRFGTKCAGCSQGISPSDLVRRARSKVFHLNCFTCMMCNKQLSTGEELYIIDENKFVCKEDFQNSSSGKDSNLLSVTACSDPSLSPDSQDQLHDDVKDSEGTTLSDKEGGNNENDDQNLGGKRRGPRTTIKAKQLETLKAAFAATPKPTRHIREQLAQETGLNMRVIQVWFQNRRSKERRMKQLSALGARRHAFFRSPRRMRTLVDRLEPGELIPNGPFTYYGDYQTEYYGPGSNYDFFPQGPPSSQAQTPVDLAFVSSSGPTGTPLGGMDHPLPGHHPSSDSQRFSDILSHHPGDSPSPEPGIPGPLHSISSEVFGPSPPFTSLSMNGGYGLSHAQAEMNEAAVW</sequence>
<keyword evidence="10 16" id="KW-0238">DNA-binding</keyword>
<dbReference type="SMART" id="SM00389">
    <property type="entry name" value="HOX"/>
    <property type="match status" value="1"/>
</dbReference>
<keyword evidence="6" id="KW-0677">Repeat</keyword>
<dbReference type="InterPro" id="IPR040394">
    <property type="entry name" value="FBX25/32"/>
</dbReference>
<keyword evidence="7" id="KW-0833">Ubl conjugation pathway</keyword>
<dbReference type="Gene3D" id="2.10.110.10">
    <property type="entry name" value="Cysteine Rich Protein"/>
    <property type="match status" value="2"/>
</dbReference>
<evidence type="ECO:0000256" key="5">
    <source>
        <dbReference type="ARBA" id="ARBA00022723"/>
    </source>
</evidence>
<organism evidence="22 23">
    <name type="scientific">Polyodon spathula</name>
    <name type="common">North American paddlefish</name>
    <name type="synonym">Squalus spathula</name>
    <dbReference type="NCBI Taxonomy" id="7913"/>
    <lineage>
        <taxon>Eukaryota</taxon>
        <taxon>Metazoa</taxon>
        <taxon>Chordata</taxon>
        <taxon>Craniata</taxon>
        <taxon>Vertebrata</taxon>
        <taxon>Euteleostomi</taxon>
        <taxon>Actinopterygii</taxon>
        <taxon>Chondrostei</taxon>
        <taxon>Acipenseriformes</taxon>
        <taxon>Polyodontidae</taxon>
        <taxon>Polyodon</taxon>
    </lineage>
</organism>
<gene>
    <name evidence="22" type="primary">Lhx1a</name>
    <name evidence="22" type="ORF">GTO93_0012662</name>
</gene>
<dbReference type="SUPFAM" id="SSF46689">
    <property type="entry name" value="Homeodomain-like"/>
    <property type="match status" value="1"/>
</dbReference>
<keyword evidence="4" id="KW-0963">Cytoplasm</keyword>
<dbReference type="Pfam" id="PF00412">
    <property type="entry name" value="LIM"/>
    <property type="match status" value="2"/>
</dbReference>
<evidence type="ECO:0000256" key="4">
    <source>
        <dbReference type="ARBA" id="ARBA00022490"/>
    </source>
</evidence>
<comment type="caution">
    <text evidence="22">The sequence shown here is derived from an EMBL/GenBank/DDBJ whole genome shotgun (WGS) entry which is preliminary data.</text>
</comment>
<dbReference type="PROSITE" id="PS50071">
    <property type="entry name" value="HOMEOBOX_2"/>
    <property type="match status" value="1"/>
</dbReference>
<evidence type="ECO:0000256" key="15">
    <source>
        <dbReference type="ARBA" id="ARBA00040059"/>
    </source>
</evidence>
<dbReference type="PROSITE" id="PS00027">
    <property type="entry name" value="HOMEOBOX_1"/>
    <property type="match status" value="1"/>
</dbReference>
<dbReference type="InterPro" id="IPR001781">
    <property type="entry name" value="Znf_LIM"/>
</dbReference>
<keyword evidence="11 16" id="KW-0371">Homeobox</keyword>
<evidence type="ECO:0000256" key="6">
    <source>
        <dbReference type="ARBA" id="ARBA00022737"/>
    </source>
</evidence>
<feature type="non-terminal residue" evidence="22">
    <location>
        <position position="765"/>
    </location>
</feature>
<proteinExistence type="predicted"/>
<comment type="pathway">
    <text evidence="3">Protein modification; protein ubiquitination.</text>
</comment>
<keyword evidence="12 16" id="KW-0539">Nucleus</keyword>
<feature type="region of interest" description="Disordered" evidence="19">
    <location>
        <begin position="499"/>
        <end position="547"/>
    </location>
</feature>
<feature type="compositionally biased region" description="Low complexity" evidence="19">
    <location>
        <begin position="677"/>
        <end position="688"/>
    </location>
</feature>
<dbReference type="SUPFAM" id="SSF57716">
    <property type="entry name" value="Glucocorticoid receptor-like (DNA-binding domain)"/>
    <property type="match status" value="2"/>
</dbReference>
<dbReference type="InterPro" id="IPR049619">
    <property type="entry name" value="Lhx1/5_LIM2"/>
</dbReference>
<evidence type="ECO:0000313" key="23">
    <source>
        <dbReference type="Proteomes" id="UP001166093"/>
    </source>
</evidence>
<feature type="DNA-binding region" description="Homeobox" evidence="16">
    <location>
        <begin position="542"/>
        <end position="601"/>
    </location>
</feature>
<dbReference type="SUPFAM" id="SSF81383">
    <property type="entry name" value="F-box domain"/>
    <property type="match status" value="1"/>
</dbReference>
<dbReference type="InterPro" id="IPR017970">
    <property type="entry name" value="Homeobox_CS"/>
</dbReference>
<evidence type="ECO:0000256" key="18">
    <source>
        <dbReference type="RuleBase" id="RU000682"/>
    </source>
</evidence>
<evidence type="ECO:0000256" key="10">
    <source>
        <dbReference type="ARBA" id="ARBA00023125"/>
    </source>
</evidence>
<dbReference type="PANTHER" id="PTHR13123:SF6">
    <property type="entry name" value="F-BOX ONLY PROTEIN 32"/>
    <property type="match status" value="1"/>
</dbReference>
<dbReference type="EMBL" id="JAAWVQ010087406">
    <property type="protein sequence ID" value="MBN3279253.1"/>
    <property type="molecule type" value="Genomic_DNA"/>
</dbReference>
<evidence type="ECO:0000256" key="8">
    <source>
        <dbReference type="ARBA" id="ARBA00022833"/>
    </source>
</evidence>
<feature type="compositionally biased region" description="Low complexity" evidence="19">
    <location>
        <begin position="499"/>
        <end position="508"/>
    </location>
</feature>
<reference evidence="22" key="1">
    <citation type="journal article" date="2021" name="Cell">
        <title>Tracing the genetic footprints of vertebrate landing in non-teleost ray-finned fishes.</title>
        <authorList>
            <person name="Bi X."/>
            <person name="Wang K."/>
            <person name="Yang L."/>
            <person name="Pan H."/>
            <person name="Jiang H."/>
            <person name="Wei Q."/>
            <person name="Fang M."/>
            <person name="Yu H."/>
            <person name="Zhu C."/>
            <person name="Cai Y."/>
            <person name="He Y."/>
            <person name="Gan X."/>
            <person name="Zeng H."/>
            <person name="Yu D."/>
            <person name="Zhu Y."/>
            <person name="Jiang H."/>
            <person name="Qiu Q."/>
            <person name="Yang H."/>
            <person name="Zhang Y.E."/>
            <person name="Wang W."/>
            <person name="Zhu M."/>
            <person name="He S."/>
            <person name="Zhang G."/>
        </authorList>
    </citation>
    <scope>NUCLEOTIDE SEQUENCE</scope>
    <source>
        <strain evidence="22">Pddl_001</strain>
    </source>
</reference>
<dbReference type="PROSITE" id="PS50023">
    <property type="entry name" value="LIM_DOMAIN_2"/>
    <property type="match status" value="2"/>
</dbReference>
<dbReference type="CDD" id="cd09367">
    <property type="entry name" value="LIM1_Lhx1_Lhx5"/>
    <property type="match status" value="1"/>
</dbReference>
<dbReference type="InterPro" id="IPR001810">
    <property type="entry name" value="F-box_dom"/>
</dbReference>
<dbReference type="PROSITE" id="PS00478">
    <property type="entry name" value="LIM_DOMAIN_1"/>
    <property type="match status" value="1"/>
</dbReference>
<evidence type="ECO:0000256" key="1">
    <source>
        <dbReference type="ARBA" id="ARBA00004123"/>
    </source>
</evidence>
<evidence type="ECO:0000256" key="19">
    <source>
        <dbReference type="SAM" id="MobiDB-lite"/>
    </source>
</evidence>
<evidence type="ECO:0000256" key="9">
    <source>
        <dbReference type="ARBA" id="ARBA00023038"/>
    </source>
</evidence>
<keyword evidence="5 17" id="KW-0479">Metal-binding</keyword>
<dbReference type="CDD" id="cd09375">
    <property type="entry name" value="LIM2_Lhx1_Lhx5"/>
    <property type="match status" value="1"/>
</dbReference>
<keyword evidence="8 17" id="KW-0862">Zinc</keyword>
<comment type="subunit">
    <text evidence="14">Part of the SCF (SKP1-CUL1-F-box) E3 ubiquitin-protein ligase complex SCF(FBXO32) formed of CUL1, SKP1, RBX1 and FBXO32.</text>
</comment>
<dbReference type="InterPro" id="IPR009057">
    <property type="entry name" value="Homeodomain-like_sf"/>
</dbReference>
<feature type="region of interest" description="Disordered" evidence="19">
    <location>
        <begin position="674"/>
        <end position="735"/>
    </location>
</feature>
<dbReference type="SMART" id="SM00132">
    <property type="entry name" value="LIM"/>
    <property type="match status" value="2"/>
</dbReference>
<evidence type="ECO:0000256" key="16">
    <source>
        <dbReference type="PROSITE-ProRule" id="PRU00108"/>
    </source>
</evidence>
<comment type="function">
    <text evidence="13">Substrate recognition component of a SCF (SKP1-CUL1-F-box protein) E3 ubiquitin-protein ligase complex which mediates the ubiquitination and subsequent proteasomal degradation of target proteins. Probably recognizes and binds to phosphorylated target proteins during skeletal muscle atrophy. Recognizes TERF1.</text>
</comment>
<evidence type="ECO:0000256" key="12">
    <source>
        <dbReference type="ARBA" id="ARBA00023242"/>
    </source>
</evidence>
<evidence type="ECO:0000256" key="7">
    <source>
        <dbReference type="ARBA" id="ARBA00022786"/>
    </source>
</evidence>
<keyword evidence="9 17" id="KW-0440">LIM domain</keyword>
<dbReference type="InterPro" id="IPR001356">
    <property type="entry name" value="HD"/>
</dbReference>
<evidence type="ECO:0000256" key="14">
    <source>
        <dbReference type="ARBA" id="ARBA00038756"/>
    </source>
</evidence>
<evidence type="ECO:0000256" key="17">
    <source>
        <dbReference type="PROSITE-ProRule" id="PRU00125"/>
    </source>
</evidence>
<evidence type="ECO:0000259" key="21">
    <source>
        <dbReference type="PROSITE" id="PS50071"/>
    </source>
</evidence>
<evidence type="ECO:0000256" key="2">
    <source>
        <dbReference type="ARBA" id="ARBA00004496"/>
    </source>
</evidence>
<feature type="domain" description="LIM zinc-binding" evidence="20">
    <location>
        <begin position="425"/>
        <end position="487"/>
    </location>
</feature>
<dbReference type="InterPro" id="IPR036047">
    <property type="entry name" value="F-box-like_dom_sf"/>
</dbReference>
<dbReference type="Gene3D" id="1.20.1280.50">
    <property type="match status" value="1"/>
</dbReference>
<dbReference type="Pfam" id="PF00046">
    <property type="entry name" value="Homeodomain"/>
    <property type="match status" value="1"/>
</dbReference>
<comment type="subcellular location">
    <subcellularLocation>
        <location evidence="2">Cytoplasm</location>
    </subcellularLocation>
    <subcellularLocation>
        <location evidence="1 16 18">Nucleus</location>
    </subcellularLocation>
</comment>
<feature type="non-terminal residue" evidence="22">
    <location>
        <position position="1"/>
    </location>
</feature>
<dbReference type="CDD" id="cd00086">
    <property type="entry name" value="homeodomain"/>
    <property type="match status" value="1"/>
</dbReference>